<dbReference type="AlphaFoldDB" id="A0AA50AAA1"/>
<feature type="chain" id="PRO_5041234490" evidence="2">
    <location>
        <begin position="17"/>
        <end position="154"/>
    </location>
</feature>
<proteinExistence type="evidence at transcript level"/>
<feature type="region of interest" description="Disordered" evidence="1">
    <location>
        <begin position="126"/>
        <end position="154"/>
    </location>
</feature>
<protein>
    <submittedName>
        <fullName evidence="3">Conotoxin B2 superfamily protein</fullName>
    </submittedName>
</protein>
<evidence type="ECO:0000256" key="1">
    <source>
        <dbReference type="SAM" id="MobiDB-lite"/>
    </source>
</evidence>
<organism evidence="3">
    <name type="scientific">Conus amadis</name>
    <name type="common">Amadis cone</name>
    <dbReference type="NCBI Taxonomy" id="198732"/>
    <lineage>
        <taxon>Eukaryota</taxon>
        <taxon>Metazoa</taxon>
        <taxon>Spiralia</taxon>
        <taxon>Lophotrochozoa</taxon>
        <taxon>Mollusca</taxon>
        <taxon>Gastropoda</taxon>
        <taxon>Caenogastropoda</taxon>
        <taxon>Neogastropoda</taxon>
        <taxon>Conoidea</taxon>
        <taxon>Conidae</taxon>
        <taxon>Conus</taxon>
        <taxon>Leptoconus</taxon>
    </lineage>
</organism>
<feature type="compositionally biased region" description="Basic and acidic residues" evidence="1">
    <location>
        <begin position="143"/>
        <end position="154"/>
    </location>
</feature>
<name>A0AA50AAA1_CONAA</name>
<sequence length="154" mass="17283">MLRLLIAAVLVSACLAYPQKKDGAPAEAANLQGFNQGMPAMPNMQGMQGMQAMPAMPMMGMQGQFLPFNPNFGGMGYKRDLDENLEARKHHSKFNEDNKFRFGSEHGLRNFMDFMNNDNNLPFGNMDSADTDLGNFQPSAENDEGKFRFFDQQQ</sequence>
<reference evidence="3" key="1">
    <citation type="submission" date="2023-05" db="EMBL/GenBank/DDBJ databases">
        <title>Conotoxin precursor B2 superfamily.</title>
        <authorList>
            <person name="Vijayasarathy M."/>
            <person name="Balaram P."/>
        </authorList>
    </citation>
    <scope>NUCLEOTIDE SEQUENCE</scope>
</reference>
<keyword evidence="2" id="KW-0732">Signal</keyword>
<evidence type="ECO:0000256" key="2">
    <source>
        <dbReference type="SAM" id="SignalP"/>
    </source>
</evidence>
<evidence type="ECO:0000313" key="3">
    <source>
        <dbReference type="EMBL" id="WLP00775.1"/>
    </source>
</evidence>
<feature type="signal peptide" evidence="2">
    <location>
        <begin position="1"/>
        <end position="16"/>
    </location>
</feature>
<accession>A0AA50AAA1</accession>
<dbReference type="EMBL" id="OQ980525">
    <property type="protein sequence ID" value="WLP00775.1"/>
    <property type="molecule type" value="mRNA"/>
</dbReference>